<evidence type="ECO:0000313" key="1">
    <source>
        <dbReference type="EMBL" id="AZJ36012.1"/>
    </source>
</evidence>
<name>A0A3S8R8C5_9FLAO</name>
<evidence type="ECO:0000313" key="2">
    <source>
        <dbReference type="Proteomes" id="UP000274593"/>
    </source>
</evidence>
<sequence length="265" mass="30832">MEKDTIIQSQEKKYQTTGKLTTSKIIDLFIESENEALQYEFQGKFYPYRHYDINATLTKALKGIDKQKIVDAYFHSARLGTIIKVKENNYPLFLKGVEKALSSIGKGHNINVLKPSKVFFLFGVNSPNNIENLYNTKYNEFLETLKFVTKINSYTSYPSLRRKLKASLFLENPILLRRAQKMTPFFNQFNFETAGALVLLLVDSSETSKQVLLGFHNTNLPRETVWILGSFYKDFKTSKANKLLLNDLYDKYPLEWVDEYYNSIF</sequence>
<dbReference type="AlphaFoldDB" id="A0A3S8R8C5"/>
<dbReference type="EMBL" id="CP032548">
    <property type="protein sequence ID" value="AZJ36012.1"/>
    <property type="molecule type" value="Genomic_DNA"/>
</dbReference>
<keyword evidence="2" id="KW-1185">Reference proteome</keyword>
<accession>A0A3S8R8C5</accession>
<organism evidence="1 2">
    <name type="scientific">Tenacibaculum singaporense</name>
    <dbReference type="NCBI Taxonomy" id="2358479"/>
    <lineage>
        <taxon>Bacteria</taxon>
        <taxon>Pseudomonadati</taxon>
        <taxon>Bacteroidota</taxon>
        <taxon>Flavobacteriia</taxon>
        <taxon>Flavobacteriales</taxon>
        <taxon>Flavobacteriaceae</taxon>
        <taxon>Tenacibaculum</taxon>
    </lineage>
</organism>
<protein>
    <submittedName>
        <fullName evidence="1">Uncharacterized protein</fullName>
    </submittedName>
</protein>
<dbReference type="KEGG" id="tsig:D6T69_10945"/>
<proteinExistence type="predicted"/>
<gene>
    <name evidence="1" type="ORF">D6T69_10945</name>
</gene>
<dbReference type="Proteomes" id="UP000274593">
    <property type="component" value="Chromosome"/>
</dbReference>
<dbReference type="RefSeq" id="WP_125067762.1">
    <property type="nucleotide sequence ID" value="NZ_CP032548.1"/>
</dbReference>
<reference evidence="1 2" key="1">
    <citation type="submission" date="2018-09" db="EMBL/GenBank/DDBJ databases">
        <title>Insights into the microbiota of Asian seabass (Lates calcarifer) with tenacibaculosis symptoms and description of sp. nov. Tenacibaculum singaporense.</title>
        <authorList>
            <person name="Miyake S."/>
            <person name="Soh M."/>
            <person name="Azman M.N."/>
            <person name="Ngoh S.Y."/>
            <person name="Orban L."/>
        </authorList>
    </citation>
    <scope>NUCLEOTIDE SEQUENCE [LARGE SCALE GENOMIC DNA]</scope>
    <source>
        <strain evidence="1 2">DSM 106434</strain>
    </source>
</reference>